<keyword evidence="2" id="KW-1185">Reference proteome</keyword>
<dbReference type="InParanoid" id="I3EF06"/>
<gene>
    <name evidence="1" type="ORF">NEQG_01875</name>
</gene>
<evidence type="ECO:0000313" key="2">
    <source>
        <dbReference type="Proteomes" id="UP000002872"/>
    </source>
</evidence>
<reference evidence="1" key="1">
    <citation type="submission" date="2011-01" db="EMBL/GenBank/DDBJ databases">
        <title>The Genome Sequence of Nematocida parisii strain ERTm3.</title>
        <authorList>
            <consortium name="The Broad Institute Genome Sequencing Platform"/>
            <consortium name="The Broad Institute Genome Sequencing Center for Infectious Disease"/>
            <person name="Cuomo C."/>
            <person name="Troemel E."/>
            <person name="Young S.K."/>
            <person name="Zeng Q."/>
            <person name="Gargeya S."/>
            <person name="Fitzgerald M."/>
            <person name="Haas B."/>
            <person name="Abouelleil A."/>
            <person name="Alvarado L."/>
            <person name="Arachchi H.M."/>
            <person name="Berlin A."/>
            <person name="Chapman S.B."/>
            <person name="Gearin G."/>
            <person name="Goldberg J."/>
            <person name="Griggs A."/>
            <person name="Gujja S."/>
            <person name="Hansen M."/>
            <person name="Heiman D."/>
            <person name="Howarth C."/>
            <person name="Larimer J."/>
            <person name="Lui A."/>
            <person name="MacDonald P.J.P."/>
            <person name="McCowen C."/>
            <person name="Montmayeur A."/>
            <person name="Murphy C."/>
            <person name="Neiman D."/>
            <person name="Pearson M."/>
            <person name="Priest M."/>
            <person name="Roberts A."/>
            <person name="Saif S."/>
            <person name="Shea T."/>
            <person name="Sisk P."/>
            <person name="Stolte C."/>
            <person name="Sykes S."/>
            <person name="Wortman J."/>
            <person name="Nusbaum C."/>
            <person name="Birren B."/>
        </authorList>
    </citation>
    <scope>NUCLEOTIDE SEQUENCE</scope>
    <source>
        <strain evidence="1">ERTm3</strain>
    </source>
</reference>
<name>I3EF06_NEMP3</name>
<dbReference type="OMA" id="EYNEVAC"/>
<evidence type="ECO:0008006" key="3">
    <source>
        <dbReference type="Google" id="ProtNLM"/>
    </source>
</evidence>
<organism evidence="1 2">
    <name type="scientific">Nematocida parisii (strain ERTm3)</name>
    <name type="common">Nematode killer fungus</name>
    <dbReference type="NCBI Taxonomy" id="935791"/>
    <lineage>
        <taxon>Eukaryota</taxon>
        <taxon>Fungi</taxon>
        <taxon>Fungi incertae sedis</taxon>
        <taxon>Microsporidia</taxon>
        <taxon>Nematocida</taxon>
    </lineage>
</organism>
<sequence>MRNIIKSSSADVLRNCKLIPIKRNSNYSTDSALLEKRIIKEVLSQEEISDDLMLDGISVQDSTAIDVNSILYDRIEMYNCISCLLLDPVNIEILGGRQAGKTLFLYGLLRANHHLCPQLILTKGSIPVIPGTKIHTATNIRVLITVLEDIINTHSITKTQLLGIDTLITLLIAEKAEERRSEVFFLLKVLNALGVRVIVITSLIETVRKSSDFYDKSLLFKPVMYT</sequence>
<accession>I3EF06</accession>
<proteinExistence type="predicted"/>
<dbReference type="OrthoDB" id="2189278at2759"/>
<dbReference type="Proteomes" id="UP000002872">
    <property type="component" value="Unassembled WGS sequence"/>
</dbReference>
<dbReference type="AlphaFoldDB" id="I3EF06"/>
<dbReference type="VEuPathDB" id="MicrosporidiaDB:NEQG_01875"/>
<dbReference type="EMBL" id="GL870880">
    <property type="protein sequence ID" value="EIJ87803.1"/>
    <property type="molecule type" value="Genomic_DNA"/>
</dbReference>
<dbReference type="HOGENOM" id="CLU_1225063_0_0_1"/>
<protein>
    <recommendedName>
        <fullName evidence="3">DNA recombination and repair protein Rad51-like C-terminal domain-containing protein</fullName>
    </recommendedName>
</protein>
<evidence type="ECO:0000313" key="1">
    <source>
        <dbReference type="EMBL" id="EIJ87803.1"/>
    </source>
</evidence>